<evidence type="ECO:0000313" key="9">
    <source>
        <dbReference type="Proteomes" id="UP000316882"/>
    </source>
</evidence>
<proteinExistence type="inferred from homology"/>
<dbReference type="AlphaFoldDB" id="A0A4Y3PVM1"/>
<dbReference type="GO" id="GO:0004252">
    <property type="term" value="F:serine-type endopeptidase activity"/>
    <property type="evidence" value="ECO:0007669"/>
    <property type="project" value="InterPro"/>
</dbReference>
<evidence type="ECO:0000313" key="8">
    <source>
        <dbReference type="EMBL" id="GEB35299.1"/>
    </source>
</evidence>
<comment type="caution">
    <text evidence="8">The sequence shown here is derived from an EMBL/GenBank/DDBJ whole genome shotgun (WGS) entry which is preliminary data.</text>
</comment>
<evidence type="ECO:0000256" key="7">
    <source>
        <dbReference type="SAM" id="MobiDB-lite"/>
    </source>
</evidence>
<comment type="similarity">
    <text evidence="1 6">Belongs to the peptidase S14 family.</text>
</comment>
<dbReference type="GO" id="GO:0009368">
    <property type="term" value="C:endopeptidase Clp complex"/>
    <property type="evidence" value="ECO:0007669"/>
    <property type="project" value="TreeGrafter"/>
</dbReference>
<dbReference type="GO" id="GO:0051117">
    <property type="term" value="F:ATPase binding"/>
    <property type="evidence" value="ECO:0007669"/>
    <property type="project" value="TreeGrafter"/>
</dbReference>
<sequence>MKKFWNLKKMDKNNSAELQLYGPVSEYSWWGDEVTPKQFRDELGDLGDVEEITVRLNSAGGDVFAGLHIYQLLKEHKAKVTVRVEGLAASIASIIACAGDTVIMPKGSMMMIHNPWTSVWGAEANDLRHTADVMDKIRDAMVEVYMDKTGMSAEELIALMDAETWMTATDAIEKKFATELEQDVQISASTRAGRAVFNGVVFDLSGFTNTPDLPQGDPTCKGPLAAVAGVLAIPKPSDEPAAKEPEQQNGAISREAYDAAVKAGMEQERARLKALDELAGTPSAAKLVAEAKYVTGATAEQVAVEILKADTRLRDMFASKMRADANQSGLNNIPPADTQEGEKQAKANALAGVMNRMRRGNKL</sequence>
<dbReference type="Gene3D" id="3.90.226.10">
    <property type="entry name" value="2-enoyl-CoA Hydratase, Chain A, domain 1"/>
    <property type="match status" value="1"/>
</dbReference>
<evidence type="ECO:0000256" key="1">
    <source>
        <dbReference type="ARBA" id="ARBA00007039"/>
    </source>
</evidence>
<dbReference type="GO" id="GO:0004176">
    <property type="term" value="F:ATP-dependent peptidase activity"/>
    <property type="evidence" value="ECO:0007669"/>
    <property type="project" value="InterPro"/>
</dbReference>
<dbReference type="EMBL" id="BJMH01000037">
    <property type="protein sequence ID" value="GEB35299.1"/>
    <property type="molecule type" value="Genomic_DNA"/>
</dbReference>
<dbReference type="PRINTS" id="PR00127">
    <property type="entry name" value="CLPPROTEASEP"/>
</dbReference>
<dbReference type="InterPro" id="IPR023562">
    <property type="entry name" value="ClpP/TepA"/>
</dbReference>
<evidence type="ECO:0000256" key="2">
    <source>
        <dbReference type="ARBA" id="ARBA00022490"/>
    </source>
</evidence>
<keyword evidence="5" id="KW-0720">Serine protease</keyword>
<dbReference type="InterPro" id="IPR001907">
    <property type="entry name" value="ClpP"/>
</dbReference>
<dbReference type="SUPFAM" id="SSF52096">
    <property type="entry name" value="ClpP/crotonase"/>
    <property type="match status" value="1"/>
</dbReference>
<name>A0A4Y3PVM1_BREPA</name>
<dbReference type="Pfam" id="PF00574">
    <property type="entry name" value="CLP_protease"/>
    <property type="match status" value="1"/>
</dbReference>
<dbReference type="PANTHER" id="PTHR10381:SF70">
    <property type="entry name" value="ATP-DEPENDENT CLP PROTEASE PROTEOLYTIC SUBUNIT"/>
    <property type="match status" value="1"/>
</dbReference>
<dbReference type="RefSeq" id="WP_122965312.1">
    <property type="nucleotide sequence ID" value="NZ_BJMH01000037.1"/>
</dbReference>
<dbReference type="NCBIfam" id="NF045542">
    <property type="entry name" value="Clp_rel_HeadMat"/>
    <property type="match status" value="1"/>
</dbReference>
<keyword evidence="3" id="KW-0645">Protease</keyword>
<reference evidence="8 9" key="1">
    <citation type="submission" date="2019-06" db="EMBL/GenBank/DDBJ databases">
        <title>Whole genome shotgun sequence of Brevibacillus parabrevis NBRC 12334.</title>
        <authorList>
            <person name="Hosoyama A."/>
            <person name="Uohara A."/>
            <person name="Ohji S."/>
            <person name="Ichikawa N."/>
        </authorList>
    </citation>
    <scope>NUCLEOTIDE SEQUENCE [LARGE SCALE GENOMIC DNA]</scope>
    <source>
        <strain evidence="8 9">NBRC 12334</strain>
    </source>
</reference>
<feature type="region of interest" description="Disordered" evidence="7">
    <location>
        <begin position="326"/>
        <end position="345"/>
    </location>
</feature>
<keyword evidence="2" id="KW-0963">Cytoplasm</keyword>
<evidence type="ECO:0000256" key="6">
    <source>
        <dbReference type="RuleBase" id="RU003567"/>
    </source>
</evidence>
<gene>
    <name evidence="8" type="ORF">BPA01_48790</name>
</gene>
<accession>A0A4Y3PVM1</accession>
<dbReference type="GO" id="GO:0006515">
    <property type="term" value="P:protein quality control for misfolded or incompletely synthesized proteins"/>
    <property type="evidence" value="ECO:0007669"/>
    <property type="project" value="TreeGrafter"/>
</dbReference>
<evidence type="ECO:0000256" key="3">
    <source>
        <dbReference type="ARBA" id="ARBA00022670"/>
    </source>
</evidence>
<dbReference type="InterPro" id="IPR029045">
    <property type="entry name" value="ClpP/crotonase-like_dom_sf"/>
</dbReference>
<dbReference type="CDD" id="cd07016">
    <property type="entry name" value="S14_ClpP_1"/>
    <property type="match status" value="1"/>
</dbReference>
<keyword evidence="9" id="KW-1185">Reference proteome</keyword>
<organism evidence="8 9">
    <name type="scientific">Brevibacillus parabrevis</name>
    <dbReference type="NCBI Taxonomy" id="54914"/>
    <lineage>
        <taxon>Bacteria</taxon>
        <taxon>Bacillati</taxon>
        <taxon>Bacillota</taxon>
        <taxon>Bacilli</taxon>
        <taxon>Bacillales</taxon>
        <taxon>Paenibacillaceae</taxon>
        <taxon>Brevibacillus</taxon>
    </lineage>
</organism>
<evidence type="ECO:0000256" key="5">
    <source>
        <dbReference type="ARBA" id="ARBA00022825"/>
    </source>
</evidence>
<protein>
    <recommendedName>
        <fullName evidence="6">ATP-dependent Clp protease proteolytic subunit</fullName>
    </recommendedName>
</protein>
<dbReference type="Proteomes" id="UP000316882">
    <property type="component" value="Unassembled WGS sequence"/>
</dbReference>
<evidence type="ECO:0000256" key="4">
    <source>
        <dbReference type="ARBA" id="ARBA00022801"/>
    </source>
</evidence>
<dbReference type="PANTHER" id="PTHR10381">
    <property type="entry name" value="ATP-DEPENDENT CLP PROTEASE PROTEOLYTIC SUBUNIT"/>
    <property type="match status" value="1"/>
</dbReference>
<keyword evidence="4" id="KW-0378">Hydrolase</keyword>